<organism evidence="1 2">
    <name type="scientific">Callosobruchus maculatus</name>
    <name type="common">Southern cowpea weevil</name>
    <name type="synonym">Pulse bruchid</name>
    <dbReference type="NCBI Taxonomy" id="64391"/>
    <lineage>
        <taxon>Eukaryota</taxon>
        <taxon>Metazoa</taxon>
        <taxon>Ecdysozoa</taxon>
        <taxon>Arthropoda</taxon>
        <taxon>Hexapoda</taxon>
        <taxon>Insecta</taxon>
        <taxon>Pterygota</taxon>
        <taxon>Neoptera</taxon>
        <taxon>Endopterygota</taxon>
        <taxon>Coleoptera</taxon>
        <taxon>Polyphaga</taxon>
        <taxon>Cucujiformia</taxon>
        <taxon>Chrysomeloidea</taxon>
        <taxon>Chrysomelidae</taxon>
        <taxon>Bruchinae</taxon>
        <taxon>Bruchini</taxon>
        <taxon>Callosobruchus</taxon>
    </lineage>
</organism>
<accession>A0A653BRP7</accession>
<evidence type="ECO:0008006" key="3">
    <source>
        <dbReference type="Google" id="ProtNLM"/>
    </source>
</evidence>
<sequence length="186" mass="20794">MRFRFCGEGDCPDWVLMEMNSLSKLQAAQLKSLCEIVVAGLISPPINMKKAEQLFSDATLDDDIDLKACIACLNFIISSTSRFNCDCNALQSELQQLGLPREHSTVIKRIVDSQLKTLISTFKTQTLRFNNLTHCSGRVEDQYAVVDLTIADVKSSVTMSEHTLDVLLKNLQEVQGTMAELQKFSQ</sequence>
<proteinExistence type="predicted"/>
<keyword evidence="2" id="KW-1185">Reference proteome</keyword>
<gene>
    <name evidence="1" type="ORF">CALMAC_LOCUS3191</name>
</gene>
<name>A0A653BRP7_CALMS</name>
<reference evidence="1 2" key="1">
    <citation type="submission" date="2019-01" db="EMBL/GenBank/DDBJ databases">
        <authorList>
            <person name="Sayadi A."/>
        </authorList>
    </citation>
    <scope>NUCLEOTIDE SEQUENCE [LARGE SCALE GENOMIC DNA]</scope>
</reference>
<dbReference type="Proteomes" id="UP000410492">
    <property type="component" value="Unassembled WGS sequence"/>
</dbReference>
<dbReference type="InterPro" id="IPR047155">
    <property type="entry name" value="COMMD4/6/7/8"/>
</dbReference>
<evidence type="ECO:0000313" key="2">
    <source>
        <dbReference type="Proteomes" id="UP000410492"/>
    </source>
</evidence>
<dbReference type="EMBL" id="CAACVG010004208">
    <property type="protein sequence ID" value="VEN38215.1"/>
    <property type="molecule type" value="Genomic_DNA"/>
</dbReference>
<dbReference type="OrthoDB" id="284322at2759"/>
<protein>
    <recommendedName>
        <fullName evidence="3">COMM domain-containing protein</fullName>
    </recommendedName>
</protein>
<dbReference type="Pfam" id="PF21672">
    <property type="entry name" value="COMM_HN"/>
    <property type="match status" value="1"/>
</dbReference>
<evidence type="ECO:0000313" key="1">
    <source>
        <dbReference type="EMBL" id="VEN38215.1"/>
    </source>
</evidence>
<dbReference type="AlphaFoldDB" id="A0A653BRP7"/>
<dbReference type="PANTHER" id="PTHR16231:SF4">
    <property type="entry name" value="COMM DOMAIN-CONTAINING PROTEIN 4"/>
    <property type="match status" value="1"/>
</dbReference>
<dbReference type="PANTHER" id="PTHR16231">
    <property type="entry name" value="COMM DOMAIN-CONTAINING PROTEIN 4-8 FAMILY MEMBER"/>
    <property type="match status" value="1"/>
</dbReference>